<reference evidence="2 3" key="2">
    <citation type="journal article" date="2014" name="BMC Genomics">
        <title>An improved genome of the model marine alga Ostreococcus tauri unfolds by assessing Illumina de novo assemblies.</title>
        <authorList>
            <person name="Blanc-Mathieu R."/>
            <person name="Verhelst B."/>
            <person name="Derelle E."/>
            <person name="Rombauts S."/>
            <person name="Bouget F.Y."/>
            <person name="Carre I."/>
            <person name="Chateau A."/>
            <person name="Eyre-Walker A."/>
            <person name="Grimsley N."/>
            <person name="Moreau H."/>
            <person name="Piegu B."/>
            <person name="Rivals E."/>
            <person name="Schackwitz W."/>
            <person name="Van de Peer Y."/>
            <person name="Piganeau G."/>
        </authorList>
    </citation>
    <scope>NUCLEOTIDE SEQUENCE [LARGE SCALE GENOMIC DNA]</scope>
    <source>
        <strain evidence="3">OTTH 0595 / CCAP 157/2 / RCC745</strain>
    </source>
</reference>
<feature type="region of interest" description="Disordered" evidence="1">
    <location>
        <begin position="74"/>
        <end position="122"/>
    </location>
</feature>
<dbReference type="InParanoid" id="A0A090M817"/>
<comment type="caution">
    <text evidence="2">The sequence shown here is derived from an EMBL/GenBank/DDBJ whole genome shotgun (WGS) entry which is preliminary data.</text>
</comment>
<feature type="compositionally biased region" description="Low complexity" evidence="1">
    <location>
        <begin position="106"/>
        <end position="119"/>
    </location>
</feature>
<organism evidence="2 3">
    <name type="scientific">Ostreococcus tauri</name>
    <name type="common">Marine green alga</name>
    <dbReference type="NCBI Taxonomy" id="70448"/>
    <lineage>
        <taxon>Eukaryota</taxon>
        <taxon>Viridiplantae</taxon>
        <taxon>Chlorophyta</taxon>
        <taxon>Mamiellophyceae</taxon>
        <taxon>Mamiellales</taxon>
        <taxon>Bathycoccaceae</taxon>
        <taxon>Ostreococcus</taxon>
    </lineage>
</organism>
<proteinExistence type="predicted"/>
<accession>A0A090M817</accession>
<keyword evidence="3" id="KW-1185">Reference proteome</keyword>
<name>A0A090M817_OSTTA</name>
<evidence type="ECO:0000313" key="2">
    <source>
        <dbReference type="EMBL" id="CEF98279.1"/>
    </source>
</evidence>
<dbReference type="EMBL" id="CAID01000006">
    <property type="protein sequence ID" value="CEF98279.1"/>
    <property type="molecule type" value="Genomic_DNA"/>
</dbReference>
<dbReference type="RefSeq" id="XP_003079752.2">
    <property type="nucleotide sequence ID" value="XM_003079704.2"/>
</dbReference>
<dbReference type="KEGG" id="ota:OT_ostta06g01280"/>
<gene>
    <name evidence="2" type="ORF">OT_ostta06g01280</name>
</gene>
<sequence length="636" mass="73283">MGNNPDEVFMRFFRDMEERRVLYDIDYADMCDCPECEAERAVCDCEECEAERADMCDCPECRAGRIPEVLAYSPKYEPKRPRAGTGKGARKGKGSTSGEAASSEVAETSKATKTSSASECPRDRKCKSRWDAFQNRCAVCARRMKESKGGTLWSAYRSKAYVKDTTNKILDMLSWASTEKLYVRISLKWFDAAFMEGDVVVFINLMEAHARGIAATQGRSARKVEKYLMEKSKMAEELINRYFEKPGSARKVQFPPNLLPFIDFLIQSYVTSDPREAEMKTIWFLDGYGVQISRAIFQNRDSYRTEEEVVEVWRLLDKYKAEGIQSNDDVWGLLKGAEMAFKFGIISLFERFCTEIMKVSIQADQKKVVFSILYMLARSLGDFAPGCFPEQSAGEFLEEHTPCKYFEAVKSRLKDEEDFHTIRNLFVESIIRLISTATRGGITERRGFEILDWMRQAKFKFDNRHMDIAFTCLSESVVAYFHEVAGVGFGDHAWYYMQKTMEGLRISMFDYLIEKGAIGEKPDVNRLKTLLLDMCENGQNIKRIAFDENVEEQLALFVEAIEQLTDTSEEDKETLRHIHDLFDEHKESMSEGVYIKVMQFIQRAHDEAEDVREDDELRRKIEQVIADRLAVLIDLD</sequence>
<dbReference type="GeneID" id="9835436"/>
<dbReference type="AlphaFoldDB" id="A0A090M817"/>
<reference evidence="3" key="1">
    <citation type="journal article" date="2006" name="Proc. Natl. Acad. Sci. U.S.A.">
        <title>Genome analysis of the smallest free-living eukaryote Ostreococcus tauri unveils many unique features.</title>
        <authorList>
            <person name="Derelle E."/>
            <person name="Ferraz C."/>
            <person name="Rombauts S."/>
            <person name="Rouze P."/>
            <person name="Worden A.Z."/>
            <person name="Robbens S."/>
            <person name="Partensky F."/>
            <person name="Degroeve S."/>
            <person name="Echeynie S."/>
            <person name="Cooke R."/>
            <person name="Saeys Y."/>
            <person name="Wuyts J."/>
            <person name="Jabbari K."/>
            <person name="Bowler C."/>
            <person name="Panaud O."/>
            <person name="Piegu B."/>
            <person name="Ball S.G."/>
            <person name="Ral J.-P."/>
            <person name="Bouget F.-Y."/>
            <person name="Piganeau G."/>
            <person name="De Baets B."/>
            <person name="Picard A."/>
            <person name="Delseny M."/>
            <person name="Demaille J."/>
            <person name="Van de Peer Y."/>
            <person name="Moreau H."/>
        </authorList>
    </citation>
    <scope>NUCLEOTIDE SEQUENCE [LARGE SCALE GENOMIC DNA]</scope>
    <source>
        <strain evidence="3">OTTH 0595 / CCAP 157/2 / RCC745</strain>
    </source>
</reference>
<dbReference type="OrthoDB" id="10683226at2759"/>
<dbReference type="Proteomes" id="UP000009170">
    <property type="component" value="Unassembled WGS sequence"/>
</dbReference>
<protein>
    <submittedName>
        <fullName evidence="2">Unnamed product</fullName>
    </submittedName>
</protein>
<evidence type="ECO:0000256" key="1">
    <source>
        <dbReference type="SAM" id="MobiDB-lite"/>
    </source>
</evidence>
<evidence type="ECO:0000313" key="3">
    <source>
        <dbReference type="Proteomes" id="UP000009170"/>
    </source>
</evidence>